<feature type="region of interest" description="Disordered" evidence="1">
    <location>
        <begin position="63"/>
        <end position="82"/>
    </location>
</feature>
<proteinExistence type="predicted"/>
<reference evidence="2 3" key="1">
    <citation type="submission" date="2024-07" db="EMBL/GenBank/DDBJ databases">
        <title>Chromosome-level genome assembly of the water stick insect Ranatra chinensis (Heteroptera: Nepidae).</title>
        <authorList>
            <person name="Liu X."/>
        </authorList>
    </citation>
    <scope>NUCLEOTIDE SEQUENCE [LARGE SCALE GENOMIC DNA]</scope>
    <source>
        <strain evidence="2">Cailab_2021Rc</strain>
        <tissue evidence="2">Muscle</tissue>
    </source>
</reference>
<evidence type="ECO:0000313" key="3">
    <source>
        <dbReference type="Proteomes" id="UP001558652"/>
    </source>
</evidence>
<comment type="caution">
    <text evidence="2">The sequence shown here is derived from an EMBL/GenBank/DDBJ whole genome shotgun (WGS) entry which is preliminary data.</text>
</comment>
<gene>
    <name evidence="2" type="ORF">AAG570_006247</name>
</gene>
<evidence type="ECO:0000256" key="1">
    <source>
        <dbReference type="SAM" id="MobiDB-lite"/>
    </source>
</evidence>
<dbReference type="EMBL" id="JBFDAA010000002">
    <property type="protein sequence ID" value="KAL1139261.1"/>
    <property type="molecule type" value="Genomic_DNA"/>
</dbReference>
<keyword evidence="3" id="KW-1185">Reference proteome</keyword>
<evidence type="ECO:0000313" key="2">
    <source>
        <dbReference type="EMBL" id="KAL1139261.1"/>
    </source>
</evidence>
<name>A0ABD0YTI1_9HEMI</name>
<accession>A0ABD0YTI1</accession>
<dbReference type="Proteomes" id="UP001558652">
    <property type="component" value="Unassembled WGS sequence"/>
</dbReference>
<organism evidence="2 3">
    <name type="scientific">Ranatra chinensis</name>
    <dbReference type="NCBI Taxonomy" id="642074"/>
    <lineage>
        <taxon>Eukaryota</taxon>
        <taxon>Metazoa</taxon>
        <taxon>Ecdysozoa</taxon>
        <taxon>Arthropoda</taxon>
        <taxon>Hexapoda</taxon>
        <taxon>Insecta</taxon>
        <taxon>Pterygota</taxon>
        <taxon>Neoptera</taxon>
        <taxon>Paraneoptera</taxon>
        <taxon>Hemiptera</taxon>
        <taxon>Heteroptera</taxon>
        <taxon>Panheteroptera</taxon>
        <taxon>Nepomorpha</taxon>
        <taxon>Nepidae</taxon>
        <taxon>Ranatrinae</taxon>
        <taxon>Ranatra</taxon>
    </lineage>
</organism>
<dbReference type="AlphaFoldDB" id="A0ABD0YTI1"/>
<protein>
    <submittedName>
        <fullName evidence="2">Uncharacterized protein</fullName>
    </submittedName>
</protein>
<sequence>MAPPLCLNLLLNTFSLDERSRLRSTLTDTVDEIRAYKALQILAHKDERVNHLESKVRWLESLADDHPPQTPSQAAKTEPVGAEGAKVLRGHSSPLDKLANLFLKGRHFSNRPPETDLSHRIKYESRIWEALEDLLGFQNQFDDCR</sequence>